<accession>A0AAV1NWJ6</accession>
<feature type="transmembrane region" description="Helical" evidence="1">
    <location>
        <begin position="69"/>
        <end position="89"/>
    </location>
</feature>
<sequence length="207" mass="22578">MTSEIYFESGPGGNNASLQSTTVGGSKPLHRFIKGEPKIIGIVVLVLGVSFIIISAALQADTIGHISSIFPPGNLLGTLYILCGILYILTEHNPTKKKVTMSLALSIVTILGAFWIILTRLPYIVHSHFYRHYEYLEGNSTETEEAAWVSDYEDMGITLEAIFVFYSFVGAIIFIVMSILAGAALRSTKSQVILMMSTTPTETPAEL</sequence>
<evidence type="ECO:0000313" key="3">
    <source>
        <dbReference type="Proteomes" id="UP001314229"/>
    </source>
</evidence>
<name>A0AAV1NWJ6_SCOSC</name>
<feature type="transmembrane region" description="Helical" evidence="1">
    <location>
        <begin position="39"/>
        <end position="57"/>
    </location>
</feature>
<feature type="transmembrane region" description="Helical" evidence="1">
    <location>
        <begin position="161"/>
        <end position="185"/>
    </location>
</feature>
<dbReference type="Proteomes" id="UP001314229">
    <property type="component" value="Unassembled WGS sequence"/>
</dbReference>
<dbReference type="EMBL" id="CAWUFR010000069">
    <property type="protein sequence ID" value="CAK6963967.1"/>
    <property type="molecule type" value="Genomic_DNA"/>
</dbReference>
<keyword evidence="1" id="KW-1133">Transmembrane helix</keyword>
<reference evidence="2 3" key="1">
    <citation type="submission" date="2024-01" db="EMBL/GenBank/DDBJ databases">
        <authorList>
            <person name="Alioto T."/>
            <person name="Alioto T."/>
            <person name="Gomez Garrido J."/>
        </authorList>
    </citation>
    <scope>NUCLEOTIDE SEQUENCE [LARGE SCALE GENOMIC DNA]</scope>
</reference>
<gene>
    <name evidence="2" type="ORF">FSCOSCO3_A015300</name>
</gene>
<organism evidence="2 3">
    <name type="scientific">Scomber scombrus</name>
    <name type="common">Atlantic mackerel</name>
    <name type="synonym">Scomber vernalis</name>
    <dbReference type="NCBI Taxonomy" id="13677"/>
    <lineage>
        <taxon>Eukaryota</taxon>
        <taxon>Metazoa</taxon>
        <taxon>Chordata</taxon>
        <taxon>Craniata</taxon>
        <taxon>Vertebrata</taxon>
        <taxon>Euteleostomi</taxon>
        <taxon>Actinopterygii</taxon>
        <taxon>Neopterygii</taxon>
        <taxon>Teleostei</taxon>
        <taxon>Neoteleostei</taxon>
        <taxon>Acanthomorphata</taxon>
        <taxon>Pelagiaria</taxon>
        <taxon>Scombriformes</taxon>
        <taxon>Scombridae</taxon>
        <taxon>Scomber</taxon>
    </lineage>
</organism>
<evidence type="ECO:0000256" key="1">
    <source>
        <dbReference type="SAM" id="Phobius"/>
    </source>
</evidence>
<keyword evidence="3" id="KW-1185">Reference proteome</keyword>
<keyword evidence="1" id="KW-0812">Transmembrane</keyword>
<proteinExistence type="predicted"/>
<keyword evidence="1" id="KW-0472">Membrane</keyword>
<comment type="caution">
    <text evidence="2">The sequence shown here is derived from an EMBL/GenBank/DDBJ whole genome shotgun (WGS) entry which is preliminary data.</text>
</comment>
<protein>
    <submittedName>
        <fullName evidence="2">Uncharacterized protein LOC128360198 isoform X1</fullName>
    </submittedName>
</protein>
<evidence type="ECO:0000313" key="2">
    <source>
        <dbReference type="EMBL" id="CAK6963967.1"/>
    </source>
</evidence>
<dbReference type="AlphaFoldDB" id="A0AAV1NWJ6"/>
<feature type="transmembrane region" description="Helical" evidence="1">
    <location>
        <begin position="101"/>
        <end position="125"/>
    </location>
</feature>